<dbReference type="GO" id="GO:0000155">
    <property type="term" value="F:phosphorelay sensor kinase activity"/>
    <property type="evidence" value="ECO:0007669"/>
    <property type="project" value="InterPro"/>
</dbReference>
<keyword evidence="3 12" id="KW-0597">Phosphoprotein</keyword>
<protein>
    <recommendedName>
        <fullName evidence="2">histidine kinase</fullName>
        <ecNumber evidence="2">2.7.13.3</ecNumber>
    </recommendedName>
</protein>
<feature type="coiled-coil region" evidence="13">
    <location>
        <begin position="402"/>
        <end position="464"/>
    </location>
</feature>
<keyword evidence="11" id="KW-0804">Transcription</keyword>
<comment type="caution">
    <text evidence="18">The sequence shown here is derived from an EMBL/GenBank/DDBJ whole genome shotgun (WGS) entry which is preliminary data.</text>
</comment>
<evidence type="ECO:0000256" key="10">
    <source>
        <dbReference type="ARBA" id="ARBA00023125"/>
    </source>
</evidence>
<evidence type="ECO:0000313" key="18">
    <source>
        <dbReference type="EMBL" id="TYZ06650.1"/>
    </source>
</evidence>
<dbReference type="Gene3D" id="3.40.50.2300">
    <property type="match status" value="3"/>
</dbReference>
<dbReference type="FunFam" id="3.30.565.10:FF:000037">
    <property type="entry name" value="Hybrid sensor histidine kinase/response regulator"/>
    <property type="match status" value="1"/>
</dbReference>
<dbReference type="PRINTS" id="PR00344">
    <property type="entry name" value="BCTRLSENSOR"/>
</dbReference>
<keyword evidence="9" id="KW-0805">Transcription regulation</keyword>
<evidence type="ECO:0000256" key="13">
    <source>
        <dbReference type="SAM" id="Coils"/>
    </source>
</evidence>
<keyword evidence="6" id="KW-0418">Kinase</keyword>
<dbReference type="CDD" id="cd00075">
    <property type="entry name" value="HATPase"/>
    <property type="match status" value="1"/>
</dbReference>
<feature type="region of interest" description="Disordered" evidence="14">
    <location>
        <begin position="851"/>
        <end position="873"/>
    </location>
</feature>
<dbReference type="Pfam" id="PF02518">
    <property type="entry name" value="HATPase_c"/>
    <property type="match status" value="1"/>
</dbReference>
<dbReference type="EC" id="2.7.13.3" evidence="2"/>
<dbReference type="InterPro" id="IPR005467">
    <property type="entry name" value="His_kinase_dom"/>
</dbReference>
<dbReference type="PROSITE" id="PS50110">
    <property type="entry name" value="RESPONSE_REGULATORY"/>
    <property type="match status" value="1"/>
</dbReference>
<keyword evidence="8" id="KW-0902">Two-component regulatory system</keyword>
<reference evidence="18 19" key="1">
    <citation type="submission" date="2019-08" db="EMBL/GenBank/DDBJ databases">
        <authorList>
            <person name="Seo M.-J."/>
        </authorList>
    </citation>
    <scope>NUCLEOTIDE SEQUENCE [LARGE SCALE GENOMIC DNA]</scope>
    <source>
        <strain evidence="18 19">KIGAM108</strain>
    </source>
</reference>
<dbReference type="EMBL" id="VTHL01000022">
    <property type="protein sequence ID" value="TYZ06650.1"/>
    <property type="molecule type" value="Genomic_DNA"/>
</dbReference>
<evidence type="ECO:0000256" key="5">
    <source>
        <dbReference type="ARBA" id="ARBA00022741"/>
    </source>
</evidence>
<evidence type="ECO:0000256" key="1">
    <source>
        <dbReference type="ARBA" id="ARBA00000085"/>
    </source>
</evidence>
<keyword evidence="13" id="KW-0175">Coiled coil</keyword>
<dbReference type="SUPFAM" id="SSF53822">
    <property type="entry name" value="Periplasmic binding protein-like I"/>
    <property type="match status" value="1"/>
</dbReference>
<dbReference type="InterPro" id="IPR003661">
    <property type="entry name" value="HisK_dim/P_dom"/>
</dbReference>
<dbReference type="CDD" id="cd06308">
    <property type="entry name" value="PBP1_sensor_kinase-like"/>
    <property type="match status" value="1"/>
</dbReference>
<dbReference type="AlphaFoldDB" id="A0A5D6UU71"/>
<dbReference type="InterPro" id="IPR018060">
    <property type="entry name" value="HTH_AraC"/>
</dbReference>
<evidence type="ECO:0000259" key="17">
    <source>
        <dbReference type="PROSITE" id="PS50110"/>
    </source>
</evidence>
<evidence type="ECO:0000256" key="12">
    <source>
        <dbReference type="PROSITE-ProRule" id="PRU00169"/>
    </source>
</evidence>
<feature type="modified residue" description="4-aspartylphosphate" evidence="12">
    <location>
        <position position="777"/>
    </location>
</feature>
<evidence type="ECO:0000256" key="11">
    <source>
        <dbReference type="ARBA" id="ARBA00023163"/>
    </source>
</evidence>
<comment type="catalytic activity">
    <reaction evidence="1">
        <text>ATP + protein L-histidine = ADP + protein N-phospho-L-histidine.</text>
        <dbReference type="EC" id="2.7.13.3"/>
    </reaction>
</comment>
<name>A0A5D6UU71_9BACT</name>
<evidence type="ECO:0000256" key="6">
    <source>
        <dbReference type="ARBA" id="ARBA00022777"/>
    </source>
</evidence>
<dbReference type="SUPFAM" id="SSF52172">
    <property type="entry name" value="CheY-like"/>
    <property type="match status" value="1"/>
</dbReference>
<keyword evidence="4" id="KW-0808">Transferase</keyword>
<dbReference type="PANTHER" id="PTHR43547">
    <property type="entry name" value="TWO-COMPONENT HISTIDINE KINASE"/>
    <property type="match status" value="1"/>
</dbReference>
<dbReference type="GO" id="GO:0043565">
    <property type="term" value="F:sequence-specific DNA binding"/>
    <property type="evidence" value="ECO:0007669"/>
    <property type="project" value="InterPro"/>
</dbReference>
<dbReference type="InterPro" id="IPR025997">
    <property type="entry name" value="SBP_2_dom"/>
</dbReference>
<dbReference type="PROSITE" id="PS50109">
    <property type="entry name" value="HIS_KIN"/>
    <property type="match status" value="1"/>
</dbReference>
<dbReference type="SMART" id="SM00342">
    <property type="entry name" value="HTH_ARAC"/>
    <property type="match status" value="1"/>
</dbReference>
<dbReference type="PANTHER" id="PTHR43547:SF2">
    <property type="entry name" value="HYBRID SIGNAL TRANSDUCTION HISTIDINE KINASE C"/>
    <property type="match status" value="1"/>
</dbReference>
<evidence type="ECO:0000313" key="19">
    <source>
        <dbReference type="Proteomes" id="UP000322791"/>
    </source>
</evidence>
<dbReference type="InterPro" id="IPR003594">
    <property type="entry name" value="HATPase_dom"/>
</dbReference>
<dbReference type="InterPro" id="IPR036890">
    <property type="entry name" value="HATPase_C_sf"/>
</dbReference>
<dbReference type="Proteomes" id="UP000322791">
    <property type="component" value="Unassembled WGS sequence"/>
</dbReference>
<accession>A0A5D6UU71</accession>
<dbReference type="InterPro" id="IPR001789">
    <property type="entry name" value="Sig_transdc_resp-reg_receiver"/>
</dbReference>
<gene>
    <name evidence="18" type="ORF">FY528_17435</name>
</gene>
<dbReference type="SUPFAM" id="SSF55874">
    <property type="entry name" value="ATPase domain of HSP90 chaperone/DNA topoisomerase II/histidine kinase"/>
    <property type="match status" value="1"/>
</dbReference>
<dbReference type="InterPro" id="IPR028082">
    <property type="entry name" value="Peripla_BP_I"/>
</dbReference>
<evidence type="ECO:0000256" key="9">
    <source>
        <dbReference type="ARBA" id="ARBA00023015"/>
    </source>
</evidence>
<evidence type="ECO:0000256" key="7">
    <source>
        <dbReference type="ARBA" id="ARBA00022840"/>
    </source>
</evidence>
<dbReference type="Pfam" id="PF13407">
    <property type="entry name" value="Peripla_BP_4"/>
    <property type="match status" value="1"/>
</dbReference>
<feature type="compositionally biased region" description="Low complexity" evidence="14">
    <location>
        <begin position="859"/>
        <end position="873"/>
    </location>
</feature>
<evidence type="ECO:0000256" key="3">
    <source>
        <dbReference type="ARBA" id="ARBA00022553"/>
    </source>
</evidence>
<dbReference type="InterPro" id="IPR009057">
    <property type="entry name" value="Homeodomain-like_sf"/>
</dbReference>
<proteinExistence type="predicted"/>
<dbReference type="PROSITE" id="PS01124">
    <property type="entry name" value="HTH_ARAC_FAMILY_2"/>
    <property type="match status" value="1"/>
</dbReference>
<dbReference type="FunFam" id="1.10.287.130:FF:000045">
    <property type="entry name" value="Two-component system sensor histidine kinase/response regulator"/>
    <property type="match status" value="1"/>
</dbReference>
<dbReference type="SMART" id="SM00388">
    <property type="entry name" value="HisKA"/>
    <property type="match status" value="1"/>
</dbReference>
<dbReference type="Gene3D" id="1.10.10.60">
    <property type="entry name" value="Homeodomain-like"/>
    <property type="match status" value="2"/>
</dbReference>
<keyword evidence="5" id="KW-0547">Nucleotide-binding</keyword>
<evidence type="ECO:0000256" key="8">
    <source>
        <dbReference type="ARBA" id="ARBA00023012"/>
    </source>
</evidence>
<dbReference type="InterPro" id="IPR011006">
    <property type="entry name" value="CheY-like_superfamily"/>
</dbReference>
<evidence type="ECO:0000256" key="2">
    <source>
        <dbReference type="ARBA" id="ARBA00012438"/>
    </source>
</evidence>
<dbReference type="InterPro" id="IPR036097">
    <property type="entry name" value="HisK_dim/P_sf"/>
</dbReference>
<dbReference type="Gene3D" id="3.30.565.10">
    <property type="entry name" value="Histidine kinase-like ATPase, C-terminal domain"/>
    <property type="match status" value="1"/>
</dbReference>
<feature type="domain" description="HTH araC/xylS-type" evidence="15">
    <location>
        <begin position="881"/>
        <end position="980"/>
    </location>
</feature>
<dbReference type="Pfam" id="PF12833">
    <property type="entry name" value="HTH_18"/>
    <property type="match status" value="1"/>
</dbReference>
<keyword evidence="19" id="KW-1185">Reference proteome</keyword>
<dbReference type="Pfam" id="PF00512">
    <property type="entry name" value="HisKA"/>
    <property type="match status" value="1"/>
</dbReference>
<dbReference type="Gene3D" id="1.10.287.130">
    <property type="match status" value="1"/>
</dbReference>
<dbReference type="GO" id="GO:0003700">
    <property type="term" value="F:DNA-binding transcription factor activity"/>
    <property type="evidence" value="ECO:0007669"/>
    <property type="project" value="InterPro"/>
</dbReference>
<keyword evidence="7" id="KW-0067">ATP-binding</keyword>
<feature type="domain" description="Response regulatory" evidence="17">
    <location>
        <begin position="729"/>
        <end position="844"/>
    </location>
</feature>
<dbReference type="SUPFAM" id="SSF47384">
    <property type="entry name" value="Homodimeric domain of signal transducing histidine kinase"/>
    <property type="match status" value="1"/>
</dbReference>
<dbReference type="SMART" id="SM00448">
    <property type="entry name" value="REC"/>
    <property type="match status" value="1"/>
</dbReference>
<dbReference type="InterPro" id="IPR004358">
    <property type="entry name" value="Sig_transdc_His_kin-like_C"/>
</dbReference>
<dbReference type="SUPFAM" id="SSF46689">
    <property type="entry name" value="Homeodomain-like"/>
    <property type="match status" value="1"/>
</dbReference>
<feature type="domain" description="Histidine kinase" evidence="16">
    <location>
        <begin position="471"/>
        <end position="691"/>
    </location>
</feature>
<evidence type="ECO:0000259" key="15">
    <source>
        <dbReference type="PROSITE" id="PS01124"/>
    </source>
</evidence>
<dbReference type="PROSITE" id="PS00041">
    <property type="entry name" value="HTH_ARAC_FAMILY_1"/>
    <property type="match status" value="1"/>
</dbReference>
<dbReference type="CDD" id="cd17574">
    <property type="entry name" value="REC_OmpR"/>
    <property type="match status" value="1"/>
</dbReference>
<sequence>MLGLFHFAAWPFTFSLSLVRRLPAGTARLLVSTAIHLFHPSRLRRLLMLVSLLGSLAACAPASSPTYRIAFSQSISAGDWRQAMLAGMQRELTFHPDIQFLTRDAQGNSRQQQQQIHDLLDAGADVLIVAPNEEHALSTAIEEAYRRGVPVILLDRRTTSPHYAAYVGGDNTGVGAAAARYAALRLRQRGRIVEVVGAASSVSVQRHEGFTQALRAYPDMRVVGEVVGDWGATALQPPLTKLLQAHPETNLIFAHSDLMAQGAYEVCQRLGRKDIRIIGVDGLPGPDNGMEMVQQGRATASLFFSPGGEEAIRVALKILYHQAYERENILGTIVIDSVNVLTLQQQATKVASQQAGIEQQQQLLRTLQATYASQRTVLYGLLATLLAAVVLGASAWRAARINRRINQELARQNEANDVINQELVRQNEANDVINRQLSTQNEEIRAQRNQIAELAEQARVETEAKLRFFTNFSHELRTPLTLIMGPVEEMLTGSHSTALLPSHRHDLGLVRRNTQRLLQLVNQLLDFRKIEVGKMAVQAREDDLVAFVRELVETFEPAARVQQVSLRFQPAEARLPSWLDRNVLDKVFFNLLSNALKYTPAGGQITVRVRPADDGSSLQVEVADTGRGIRPQDSPHIFEWFYQGEQPATAKGSGMGLALAQGLVRLHQGNLTFSSQVGQGSTFIVTLPRELPAALRTTAAPPETLTLDEPQAFPVEALDAQAVAGQEPLVLVIEDNADVNEFVARKLQSYFRVQTAADGTTGLQLAQELIPDLIVCDVMMPGLSGLEVVAQLRADWRTSHVPVILLTARTAPEQQVEGVQAGADVYLTKPFNPTFLLESIHTLLANRARQHEHTRRQLGAAGQAAPNSAAPAPDPDQAFLQALTARIEADLTRTDLTVEELAQALGFSRTQLYRKVKAVLGTSVTDYIQLVRLRKARELLLDDKLTITAVAYEVGYTSHSYFSNSFKARYQVSPSEFRARRLADSA</sequence>
<dbReference type="Pfam" id="PF00072">
    <property type="entry name" value="Response_reg"/>
    <property type="match status" value="1"/>
</dbReference>
<dbReference type="InterPro" id="IPR018062">
    <property type="entry name" value="HTH_AraC-typ_CS"/>
</dbReference>
<dbReference type="SMART" id="SM00387">
    <property type="entry name" value="HATPase_c"/>
    <property type="match status" value="1"/>
</dbReference>
<evidence type="ECO:0000256" key="14">
    <source>
        <dbReference type="SAM" id="MobiDB-lite"/>
    </source>
</evidence>
<evidence type="ECO:0000259" key="16">
    <source>
        <dbReference type="PROSITE" id="PS50109"/>
    </source>
</evidence>
<evidence type="ECO:0000256" key="4">
    <source>
        <dbReference type="ARBA" id="ARBA00022679"/>
    </source>
</evidence>
<keyword evidence="10" id="KW-0238">DNA-binding</keyword>
<dbReference type="GO" id="GO:0005524">
    <property type="term" value="F:ATP binding"/>
    <property type="evidence" value="ECO:0007669"/>
    <property type="project" value="UniProtKB-KW"/>
</dbReference>
<organism evidence="18 19">
    <name type="scientific">Hymenobacter lutimineralis</name>
    <dbReference type="NCBI Taxonomy" id="2606448"/>
    <lineage>
        <taxon>Bacteria</taxon>
        <taxon>Pseudomonadati</taxon>
        <taxon>Bacteroidota</taxon>
        <taxon>Cytophagia</taxon>
        <taxon>Cytophagales</taxon>
        <taxon>Hymenobacteraceae</taxon>
        <taxon>Hymenobacter</taxon>
    </lineage>
</organism>
<dbReference type="CDD" id="cd00082">
    <property type="entry name" value="HisKA"/>
    <property type="match status" value="1"/>
</dbReference>